<accession>A0A327Q963</accession>
<evidence type="ECO:0000313" key="1">
    <source>
        <dbReference type="EMBL" id="RAJ00475.1"/>
    </source>
</evidence>
<dbReference type="AlphaFoldDB" id="A0A327Q963"/>
<dbReference type="Proteomes" id="UP000249547">
    <property type="component" value="Unassembled WGS sequence"/>
</dbReference>
<evidence type="ECO:0000313" key="2">
    <source>
        <dbReference type="Proteomes" id="UP000249547"/>
    </source>
</evidence>
<reference evidence="1 2" key="1">
    <citation type="submission" date="2018-06" db="EMBL/GenBank/DDBJ databases">
        <title>Genomic Encyclopedia of Archaeal and Bacterial Type Strains, Phase II (KMG-II): from individual species to whole genera.</title>
        <authorList>
            <person name="Goeker M."/>
        </authorList>
    </citation>
    <scope>NUCLEOTIDE SEQUENCE [LARGE SCALE GENOMIC DNA]</scope>
    <source>
        <strain evidence="1 2">DSM 23857</strain>
    </source>
</reference>
<gene>
    <name evidence="1" type="ORF">LX64_04181</name>
</gene>
<name>A0A327Q963_9BACT</name>
<organism evidence="1 2">
    <name type="scientific">Chitinophaga skermanii</name>
    <dbReference type="NCBI Taxonomy" id="331697"/>
    <lineage>
        <taxon>Bacteria</taxon>
        <taxon>Pseudomonadati</taxon>
        <taxon>Bacteroidota</taxon>
        <taxon>Chitinophagia</taxon>
        <taxon>Chitinophagales</taxon>
        <taxon>Chitinophagaceae</taxon>
        <taxon>Chitinophaga</taxon>
    </lineage>
</organism>
<dbReference type="EMBL" id="QLLL01000008">
    <property type="protein sequence ID" value="RAJ00475.1"/>
    <property type="molecule type" value="Genomic_DNA"/>
</dbReference>
<comment type="caution">
    <text evidence="1">The sequence shown here is derived from an EMBL/GenBank/DDBJ whole genome shotgun (WGS) entry which is preliminary data.</text>
</comment>
<keyword evidence="2" id="KW-1185">Reference proteome</keyword>
<protein>
    <submittedName>
        <fullName evidence="1">Uncharacterized protein</fullName>
    </submittedName>
</protein>
<proteinExistence type="predicted"/>
<sequence length="151" mass="17206">MLYINQTTKITGFVIFPKDETEVPECIVFIPVRSDTLLTLDAESVETALQQNDFVAYFSYFQNIKWLQPGIISTLENGKVIVGNINCSLLNFNDANIQYGQLTFEPNPVILDREVNDSAVINCNGRSIRFKVVEHQKRIGDVVQYEPLIFK</sequence>